<feature type="transmembrane region" description="Helical" evidence="1">
    <location>
        <begin position="120"/>
        <end position="140"/>
    </location>
</feature>
<dbReference type="Pfam" id="PF04892">
    <property type="entry name" value="VanZ"/>
    <property type="match status" value="1"/>
</dbReference>
<accession>A0A6J6SUS2</accession>
<dbReference type="EMBL" id="CAEZYQ010000007">
    <property type="protein sequence ID" value="CAB4738671.1"/>
    <property type="molecule type" value="Genomic_DNA"/>
</dbReference>
<dbReference type="AlphaFoldDB" id="A0A6J6SUS2"/>
<proteinExistence type="predicted"/>
<protein>
    <submittedName>
        <fullName evidence="3">Unannotated protein</fullName>
    </submittedName>
</protein>
<reference evidence="3" key="1">
    <citation type="submission" date="2020-05" db="EMBL/GenBank/DDBJ databases">
        <authorList>
            <person name="Chiriac C."/>
            <person name="Salcher M."/>
            <person name="Ghai R."/>
            <person name="Kavagutti S V."/>
        </authorList>
    </citation>
    <scope>NUCLEOTIDE SEQUENCE</scope>
</reference>
<keyword evidence="1" id="KW-0812">Transmembrane</keyword>
<name>A0A6J6SUS2_9ZZZZ</name>
<evidence type="ECO:0000259" key="2">
    <source>
        <dbReference type="Pfam" id="PF04892"/>
    </source>
</evidence>
<gene>
    <name evidence="3" type="ORF">UFOPK2761_01095</name>
</gene>
<keyword evidence="1" id="KW-0472">Membrane</keyword>
<feature type="transmembrane region" description="Helical" evidence="1">
    <location>
        <begin position="96"/>
        <end position="113"/>
    </location>
</feature>
<dbReference type="InterPro" id="IPR006976">
    <property type="entry name" value="VanZ-like"/>
</dbReference>
<evidence type="ECO:0000313" key="3">
    <source>
        <dbReference type="EMBL" id="CAB4738671.1"/>
    </source>
</evidence>
<feature type="transmembrane region" description="Helical" evidence="1">
    <location>
        <begin position="36"/>
        <end position="56"/>
    </location>
</feature>
<organism evidence="3">
    <name type="scientific">freshwater metagenome</name>
    <dbReference type="NCBI Taxonomy" id="449393"/>
    <lineage>
        <taxon>unclassified sequences</taxon>
        <taxon>metagenomes</taxon>
        <taxon>ecological metagenomes</taxon>
    </lineage>
</organism>
<evidence type="ECO:0000256" key="1">
    <source>
        <dbReference type="SAM" id="Phobius"/>
    </source>
</evidence>
<feature type="transmembrane region" description="Helical" evidence="1">
    <location>
        <begin position="160"/>
        <end position="177"/>
    </location>
</feature>
<sequence>MFPVGGVGVMLVGIAVTGLLSVALATVLARRTGPSWAWSLALLLWSLAAIGFVTLIPADGSPGVVYADQRYYNSCSFDYGGPAPEGFWVLSGGQRLLNVLVFVPSGALLVLVLGRWRSAWWTVPLGLLGLGLVSVGIEATQQVLSRLDRSCDVTDVVDNLTGAGLGVAVGLALLPLVRPWRRARRATPSPS</sequence>
<feature type="transmembrane region" description="Helical" evidence="1">
    <location>
        <begin position="6"/>
        <end position="29"/>
    </location>
</feature>
<keyword evidence="1" id="KW-1133">Transmembrane helix</keyword>
<feature type="domain" description="VanZ-like" evidence="2">
    <location>
        <begin position="83"/>
        <end position="169"/>
    </location>
</feature>